<dbReference type="GO" id="GO:0004175">
    <property type="term" value="F:endopeptidase activity"/>
    <property type="evidence" value="ECO:0007669"/>
    <property type="project" value="UniProtKB-ARBA"/>
</dbReference>
<dbReference type="AlphaFoldDB" id="A0A075K6T4"/>
<feature type="transmembrane region" description="Helical" evidence="1">
    <location>
        <begin position="29"/>
        <end position="52"/>
    </location>
</feature>
<name>A0A075K6T4_9GAMM</name>
<dbReference type="InterPro" id="IPR003675">
    <property type="entry name" value="Rce1/LyrA-like_dom"/>
</dbReference>
<protein>
    <submittedName>
        <fullName evidence="3">Abortive infection protein</fullName>
    </submittedName>
</protein>
<proteinExistence type="predicted"/>
<dbReference type="STRING" id="1217721.HY57_19770"/>
<dbReference type="RefSeq" id="WP_019467125.1">
    <property type="nucleotide sequence ID" value="NZ_ALOY01000181.1"/>
</dbReference>
<keyword evidence="4" id="KW-1185">Reference proteome</keyword>
<keyword evidence="1" id="KW-0472">Membrane</keyword>
<feature type="transmembrane region" description="Helical" evidence="1">
    <location>
        <begin position="64"/>
        <end position="82"/>
    </location>
</feature>
<dbReference type="GO" id="GO:0080120">
    <property type="term" value="P:CAAX-box protein maturation"/>
    <property type="evidence" value="ECO:0007669"/>
    <property type="project" value="UniProtKB-ARBA"/>
</dbReference>
<feature type="domain" description="CAAX prenyl protease 2/Lysostaphin resistance protein A-like" evidence="2">
    <location>
        <begin position="138"/>
        <end position="231"/>
    </location>
</feature>
<dbReference type="KEGG" id="dja:HY57_19770"/>
<feature type="transmembrane region" description="Helical" evidence="1">
    <location>
        <begin position="218"/>
        <end position="238"/>
    </location>
</feature>
<dbReference type="PANTHER" id="PTHR39430">
    <property type="entry name" value="MEMBRANE-ASSOCIATED PROTEASE-RELATED"/>
    <property type="match status" value="1"/>
</dbReference>
<keyword evidence="1" id="KW-0812">Transmembrane</keyword>
<keyword evidence="1" id="KW-1133">Transmembrane helix</keyword>
<accession>A0A075K6T4</accession>
<feature type="transmembrane region" description="Helical" evidence="1">
    <location>
        <begin position="258"/>
        <end position="288"/>
    </location>
</feature>
<sequence length="306" mass="32246">MPASPIAFTTPATATPWQRWVVFSPFGRIVFFAALYFVLFKLVAAAVGAMGIVGHGVPPVPRTMGILAMQLIPAVLAYTMLVKGIERRPMRELAARDIPTLGLAGLLVGALLISAVVLVLWLAGSYHIIGANNPSVDWLPGILIPGLGAGIGEEIITRGVLFRAVEEGLGTWWALAISALFFGAAHIFNPGATLWSSLAIAIEAGVLLALLYHVTRSLWPCVGLHAAWNVMQGTVYGVPVSGTQARGWLISSRSGPDWLSGGVFGAEASVVALILCSACSALLLIVALRRGTIIPPAWQRKAVTNS</sequence>
<dbReference type="Proteomes" id="UP000027987">
    <property type="component" value="Chromosome"/>
</dbReference>
<feature type="transmembrane region" description="Helical" evidence="1">
    <location>
        <begin position="169"/>
        <end position="188"/>
    </location>
</feature>
<dbReference type="PATRIC" id="fig|1217721.7.peg.4051"/>
<dbReference type="OrthoDB" id="193898at2"/>
<dbReference type="PANTHER" id="PTHR39430:SF1">
    <property type="entry name" value="PROTEASE"/>
    <property type="match status" value="1"/>
</dbReference>
<dbReference type="HOGENOM" id="CLU_051806_4_1_6"/>
<organism evidence="3 4">
    <name type="scientific">Dyella japonica A8</name>
    <dbReference type="NCBI Taxonomy" id="1217721"/>
    <lineage>
        <taxon>Bacteria</taxon>
        <taxon>Pseudomonadati</taxon>
        <taxon>Pseudomonadota</taxon>
        <taxon>Gammaproteobacteria</taxon>
        <taxon>Lysobacterales</taxon>
        <taxon>Rhodanobacteraceae</taxon>
        <taxon>Dyella</taxon>
    </lineage>
</organism>
<evidence type="ECO:0000313" key="3">
    <source>
        <dbReference type="EMBL" id="AIF49332.1"/>
    </source>
</evidence>
<evidence type="ECO:0000259" key="2">
    <source>
        <dbReference type="Pfam" id="PF02517"/>
    </source>
</evidence>
<feature type="transmembrane region" description="Helical" evidence="1">
    <location>
        <begin position="194"/>
        <end position="211"/>
    </location>
</feature>
<gene>
    <name evidence="3" type="ORF">HY57_19770</name>
</gene>
<feature type="transmembrane region" description="Helical" evidence="1">
    <location>
        <begin position="103"/>
        <end position="126"/>
    </location>
</feature>
<feature type="transmembrane region" description="Helical" evidence="1">
    <location>
        <begin position="138"/>
        <end position="157"/>
    </location>
</feature>
<evidence type="ECO:0000256" key="1">
    <source>
        <dbReference type="SAM" id="Phobius"/>
    </source>
</evidence>
<reference evidence="3 4" key="1">
    <citation type="submission" date="2014-07" db="EMBL/GenBank/DDBJ databases">
        <title>Complete Genome Sequence of Dyella japonica Strain A8 Isolated from Malaysian Tropical Soil.</title>
        <authorList>
            <person name="Hui R.K.H."/>
            <person name="Chen J.-W."/>
            <person name="Chan K.-G."/>
            <person name="Leung F.C.C."/>
        </authorList>
    </citation>
    <scope>NUCLEOTIDE SEQUENCE [LARGE SCALE GENOMIC DNA]</scope>
    <source>
        <strain evidence="3 4">A8</strain>
    </source>
</reference>
<dbReference type="EMBL" id="CP008884">
    <property type="protein sequence ID" value="AIF49332.1"/>
    <property type="molecule type" value="Genomic_DNA"/>
</dbReference>
<dbReference type="Pfam" id="PF02517">
    <property type="entry name" value="Rce1-like"/>
    <property type="match status" value="1"/>
</dbReference>
<evidence type="ECO:0000313" key="4">
    <source>
        <dbReference type="Proteomes" id="UP000027987"/>
    </source>
</evidence>